<dbReference type="AlphaFoldDB" id="A0A438N5W1"/>
<dbReference type="PANTHER" id="PTHR47338:SF10">
    <property type="entry name" value="TRANSCRIPTION FACTOR DOMAIN-CONTAINING PROTEIN-RELATED"/>
    <property type="match status" value="1"/>
</dbReference>
<evidence type="ECO:0000256" key="3">
    <source>
        <dbReference type="ARBA" id="ARBA00023015"/>
    </source>
</evidence>
<dbReference type="InterPro" id="IPR007219">
    <property type="entry name" value="XnlR_reg_dom"/>
</dbReference>
<evidence type="ECO:0000259" key="7">
    <source>
        <dbReference type="SMART" id="SM00906"/>
    </source>
</evidence>
<name>A0A438N5W1_EXOME</name>
<dbReference type="GO" id="GO:0003677">
    <property type="term" value="F:DNA binding"/>
    <property type="evidence" value="ECO:0007669"/>
    <property type="project" value="InterPro"/>
</dbReference>
<feature type="domain" description="Xylanolytic transcriptional activator regulatory" evidence="7">
    <location>
        <begin position="263"/>
        <end position="346"/>
    </location>
</feature>
<organism evidence="8 9">
    <name type="scientific">Exophiala mesophila</name>
    <name type="common">Black yeast-like fungus</name>
    <dbReference type="NCBI Taxonomy" id="212818"/>
    <lineage>
        <taxon>Eukaryota</taxon>
        <taxon>Fungi</taxon>
        <taxon>Dikarya</taxon>
        <taxon>Ascomycota</taxon>
        <taxon>Pezizomycotina</taxon>
        <taxon>Eurotiomycetes</taxon>
        <taxon>Chaetothyriomycetidae</taxon>
        <taxon>Chaetothyriales</taxon>
        <taxon>Herpotrichiellaceae</taxon>
        <taxon>Exophiala</taxon>
    </lineage>
</organism>
<dbReference type="VEuPathDB" id="FungiDB:PV10_01804"/>
<dbReference type="GO" id="GO:0006351">
    <property type="term" value="P:DNA-templated transcription"/>
    <property type="evidence" value="ECO:0007669"/>
    <property type="project" value="InterPro"/>
</dbReference>
<keyword evidence="4" id="KW-0804">Transcription</keyword>
<accession>A0A438N5W1</accession>
<sequence>MHLPQSSPETRAKACRRRQRTPTEVEDYGGVVDTTEVVDVVDRPDQELQASQALPGQPPTLGCSPSVSLPGSIDSRATQRTPDSAALKFAKAVSLSSFFHPSHATSITRPSHRQERSSPGFLLVLAGVQERLTKACKVLRITLQQAQSLIDLYFEMVAGLASMSLFHQPSFSDKIHHDIDDQDHLIALFAAMFSLSSRYHDEQNSTTGFGCSIPSHSDFHAISLRYINIALDTCSHDGPPLCVLQAMTLAGYYKLINGVYGPAWRLVGAGIRVAYELRLHLTDHESKFQKPLSERDVSVWILLEERRRCWWALWEMDCFCSTIQRTPSAIDRTMNKTYLPISDENWFANKFQASCFLQNTPEERLKSLKGSGNENCVAWTILLFSLMHDAQVLCHGNIPGILSGIDVESNIANLVEYFGNPSNYAFYKSAFEGLSELVKTYQDIKDNLPEALTHRGEFLSFGLTEGENTMSSRRASASKYSVGMAKASAIYTIYQNHVFMDILEGVAPQSTSTIPSGTNEQSLPSKKTWESRLGLQNFLQASETVLELVDSCPDDHVKYVNPYFASTVWIAAALQAFKRRSQWDPNPILTEKRRMALRQIYLRFVNFWGTPMALLHNMDSLETRLDARQRDLEKSGSTEESWDSCRTHGSHQSVTEQDPRNTSDWSPQSIRNEPVSAPVVYPFDQPLVRPSDATTQASLSVPEVEWLSTVVPDPNLSENLSVVPTDWTSALADDLFVDDFACYSSDLTARLYYGYTR</sequence>
<dbReference type="InterPro" id="IPR050815">
    <property type="entry name" value="TF_fung"/>
</dbReference>
<dbReference type="PANTHER" id="PTHR47338">
    <property type="entry name" value="ZN(II)2CYS6 TRANSCRIPTION FACTOR (EUROFUNG)-RELATED"/>
    <property type="match status" value="1"/>
</dbReference>
<dbReference type="Proteomes" id="UP000288859">
    <property type="component" value="Unassembled WGS sequence"/>
</dbReference>
<feature type="region of interest" description="Disordered" evidence="6">
    <location>
        <begin position="52"/>
        <end position="80"/>
    </location>
</feature>
<feature type="compositionally biased region" description="Polar residues" evidence="6">
    <location>
        <begin position="650"/>
        <end position="671"/>
    </location>
</feature>
<dbReference type="SMART" id="SM00906">
    <property type="entry name" value="Fungal_trans"/>
    <property type="match status" value="1"/>
</dbReference>
<feature type="region of interest" description="Disordered" evidence="6">
    <location>
        <begin position="629"/>
        <end position="671"/>
    </location>
</feature>
<dbReference type="GO" id="GO:0008270">
    <property type="term" value="F:zinc ion binding"/>
    <property type="evidence" value="ECO:0007669"/>
    <property type="project" value="InterPro"/>
</dbReference>
<evidence type="ECO:0000256" key="2">
    <source>
        <dbReference type="ARBA" id="ARBA00022723"/>
    </source>
</evidence>
<evidence type="ECO:0000256" key="6">
    <source>
        <dbReference type="SAM" id="MobiDB-lite"/>
    </source>
</evidence>
<dbReference type="EMBL" id="NAJM01000019">
    <property type="protein sequence ID" value="RVX71110.1"/>
    <property type="molecule type" value="Genomic_DNA"/>
</dbReference>
<protein>
    <recommendedName>
        <fullName evidence="7">Xylanolytic transcriptional activator regulatory domain-containing protein</fullName>
    </recommendedName>
</protein>
<dbReference type="GO" id="GO:0000981">
    <property type="term" value="F:DNA-binding transcription factor activity, RNA polymerase II-specific"/>
    <property type="evidence" value="ECO:0007669"/>
    <property type="project" value="InterPro"/>
</dbReference>
<comment type="subcellular location">
    <subcellularLocation>
        <location evidence="1">Nucleus</location>
    </subcellularLocation>
</comment>
<evidence type="ECO:0000313" key="9">
    <source>
        <dbReference type="Proteomes" id="UP000288859"/>
    </source>
</evidence>
<dbReference type="Pfam" id="PF04082">
    <property type="entry name" value="Fungal_trans"/>
    <property type="match status" value="1"/>
</dbReference>
<dbReference type="OrthoDB" id="3862662at2759"/>
<feature type="region of interest" description="Disordered" evidence="6">
    <location>
        <begin position="1"/>
        <end position="31"/>
    </location>
</feature>
<evidence type="ECO:0000256" key="4">
    <source>
        <dbReference type="ARBA" id="ARBA00023163"/>
    </source>
</evidence>
<keyword evidence="3" id="KW-0805">Transcription regulation</keyword>
<gene>
    <name evidence="8" type="ORF">B0A52_03476</name>
</gene>
<feature type="compositionally biased region" description="Polar residues" evidence="6">
    <location>
        <begin position="63"/>
        <end position="80"/>
    </location>
</feature>
<keyword evidence="2" id="KW-0479">Metal-binding</keyword>
<evidence type="ECO:0000256" key="1">
    <source>
        <dbReference type="ARBA" id="ARBA00004123"/>
    </source>
</evidence>
<keyword evidence="5" id="KW-0539">Nucleus</keyword>
<comment type="caution">
    <text evidence="8">The sequence shown here is derived from an EMBL/GenBank/DDBJ whole genome shotgun (WGS) entry which is preliminary data.</text>
</comment>
<dbReference type="GO" id="GO:0005634">
    <property type="term" value="C:nucleus"/>
    <property type="evidence" value="ECO:0007669"/>
    <property type="project" value="UniProtKB-SubCell"/>
</dbReference>
<dbReference type="CDD" id="cd12148">
    <property type="entry name" value="fungal_TF_MHR"/>
    <property type="match status" value="1"/>
</dbReference>
<evidence type="ECO:0000256" key="5">
    <source>
        <dbReference type="ARBA" id="ARBA00023242"/>
    </source>
</evidence>
<evidence type="ECO:0000313" key="8">
    <source>
        <dbReference type="EMBL" id="RVX71110.1"/>
    </source>
</evidence>
<proteinExistence type="predicted"/>
<reference evidence="8 9" key="1">
    <citation type="submission" date="2017-03" db="EMBL/GenBank/DDBJ databases">
        <title>Genomes of endolithic fungi from Antarctica.</title>
        <authorList>
            <person name="Coleine C."/>
            <person name="Masonjones S."/>
            <person name="Stajich J.E."/>
        </authorList>
    </citation>
    <scope>NUCLEOTIDE SEQUENCE [LARGE SCALE GENOMIC DNA]</scope>
    <source>
        <strain evidence="8 9">CCFEE 6314</strain>
    </source>
</reference>